<dbReference type="AlphaFoldDB" id="A0A087ABP4"/>
<gene>
    <name evidence="1" type="ORF">BCAL_0565</name>
</gene>
<sequence length="102" mass="11112">MSDARYPQAYARGILTDDARFHTDGNGRTTATLTVNAGTMDAPLIIRVHAAGDHAAYLREQGALQGRRLIVHGIIHEEETADEAYILADEMALHTSVKDTLP</sequence>
<dbReference type="STRING" id="1437609.BCAL_0565"/>
<dbReference type="Proteomes" id="UP000029072">
    <property type="component" value="Unassembled WGS sequence"/>
</dbReference>
<dbReference type="eggNOG" id="ENOG5031XE5">
    <property type="taxonomic scope" value="Bacteria"/>
</dbReference>
<comment type="caution">
    <text evidence="1">The sequence shown here is derived from an EMBL/GenBank/DDBJ whole genome shotgun (WGS) entry which is preliminary data.</text>
</comment>
<reference evidence="1 2" key="1">
    <citation type="submission" date="2014-03" db="EMBL/GenBank/DDBJ databases">
        <title>Genomics of Bifidobacteria.</title>
        <authorList>
            <person name="Ventura M."/>
            <person name="Milani C."/>
            <person name="Lugli G.A."/>
        </authorList>
    </citation>
    <scope>NUCLEOTIDE SEQUENCE [LARGE SCALE GENOMIC DNA]</scope>
    <source>
        <strain evidence="1 2">DSM 23973</strain>
    </source>
</reference>
<dbReference type="EMBL" id="JGYS01000003">
    <property type="protein sequence ID" value="KFI56194.1"/>
    <property type="molecule type" value="Genomic_DNA"/>
</dbReference>
<accession>A0A087ABP4</accession>
<evidence type="ECO:0000313" key="1">
    <source>
        <dbReference type="EMBL" id="KFI56194.1"/>
    </source>
</evidence>
<name>A0A087ABP4_9BIFI</name>
<evidence type="ECO:0000313" key="2">
    <source>
        <dbReference type="Proteomes" id="UP000029072"/>
    </source>
</evidence>
<proteinExistence type="predicted"/>
<protein>
    <recommendedName>
        <fullName evidence="3">Single-stranded DNA-binding protein</fullName>
    </recommendedName>
</protein>
<dbReference type="OrthoDB" id="3232833at2"/>
<organism evidence="1 2">
    <name type="scientific">Bifidobacterium callitrichos DSM 23973</name>
    <dbReference type="NCBI Taxonomy" id="1437609"/>
    <lineage>
        <taxon>Bacteria</taxon>
        <taxon>Bacillati</taxon>
        <taxon>Actinomycetota</taxon>
        <taxon>Actinomycetes</taxon>
        <taxon>Bifidobacteriales</taxon>
        <taxon>Bifidobacteriaceae</taxon>
        <taxon>Bifidobacterium</taxon>
    </lineage>
</organism>
<evidence type="ECO:0008006" key="3">
    <source>
        <dbReference type="Google" id="ProtNLM"/>
    </source>
</evidence>
<dbReference type="RefSeq" id="WP_043164804.1">
    <property type="nucleotide sequence ID" value="NZ_JDUV01000004.1"/>
</dbReference>